<dbReference type="InterPro" id="IPR036938">
    <property type="entry name" value="PAP2/HPO_sf"/>
</dbReference>
<feature type="transmembrane region" description="Helical" evidence="1">
    <location>
        <begin position="137"/>
        <end position="158"/>
    </location>
</feature>
<keyword evidence="1" id="KW-0472">Membrane</keyword>
<dbReference type="Gene3D" id="1.20.144.10">
    <property type="entry name" value="Phosphatidic acid phosphatase type 2/haloperoxidase"/>
    <property type="match status" value="2"/>
</dbReference>
<reference evidence="3 4" key="1">
    <citation type="submission" date="2020-08" db="EMBL/GenBank/DDBJ databases">
        <title>Sequencing the genomes of 1000 actinobacteria strains.</title>
        <authorList>
            <person name="Klenk H.-P."/>
        </authorList>
    </citation>
    <scope>NUCLEOTIDE SEQUENCE [LARGE SCALE GENOMIC DNA]</scope>
    <source>
        <strain evidence="3 4">DSM 28238</strain>
    </source>
</reference>
<organism evidence="3 4">
    <name type="scientific">Garicola koreensis</name>
    <dbReference type="NCBI Taxonomy" id="1262554"/>
    <lineage>
        <taxon>Bacteria</taxon>
        <taxon>Bacillati</taxon>
        <taxon>Actinomycetota</taxon>
        <taxon>Actinomycetes</taxon>
        <taxon>Micrococcales</taxon>
        <taxon>Micrococcaceae</taxon>
        <taxon>Garicola</taxon>
    </lineage>
</organism>
<dbReference type="EMBL" id="JACIBT010000001">
    <property type="protein sequence ID" value="MBB3666977.1"/>
    <property type="molecule type" value="Genomic_DNA"/>
</dbReference>
<dbReference type="Proteomes" id="UP000547528">
    <property type="component" value="Unassembled WGS sequence"/>
</dbReference>
<protein>
    <submittedName>
        <fullName evidence="3">Undecaprenyl-diphosphatase</fullName>
        <ecNumber evidence="3">3.6.1.27</ecNumber>
    </submittedName>
</protein>
<dbReference type="EC" id="3.6.1.27" evidence="3"/>
<dbReference type="AlphaFoldDB" id="A0A7W5XK09"/>
<comment type="caution">
    <text evidence="3">The sequence shown here is derived from an EMBL/GenBank/DDBJ whole genome shotgun (WGS) entry which is preliminary data.</text>
</comment>
<feature type="transmembrane region" description="Helical" evidence="1">
    <location>
        <begin position="197"/>
        <end position="216"/>
    </location>
</feature>
<evidence type="ECO:0000259" key="2">
    <source>
        <dbReference type="SMART" id="SM00014"/>
    </source>
</evidence>
<accession>A0A7W5XK09</accession>
<evidence type="ECO:0000256" key="1">
    <source>
        <dbReference type="SAM" id="Phobius"/>
    </source>
</evidence>
<dbReference type="SMART" id="SM00014">
    <property type="entry name" value="acidPPc"/>
    <property type="match status" value="1"/>
</dbReference>
<dbReference type="SUPFAM" id="SSF48317">
    <property type="entry name" value="Acid phosphatase/Vanadium-dependent haloperoxidase"/>
    <property type="match status" value="1"/>
</dbReference>
<gene>
    <name evidence="3" type="ORF">FHX47_000570</name>
</gene>
<dbReference type="GO" id="GO:0050380">
    <property type="term" value="F:undecaprenyl-diphosphatase activity"/>
    <property type="evidence" value="ECO:0007669"/>
    <property type="project" value="UniProtKB-EC"/>
</dbReference>
<dbReference type="RefSeq" id="WP_183357356.1">
    <property type="nucleotide sequence ID" value="NZ_BAABKR010000001.1"/>
</dbReference>
<dbReference type="Pfam" id="PF01569">
    <property type="entry name" value="PAP2"/>
    <property type="match status" value="1"/>
</dbReference>
<feature type="domain" description="Phosphatidic acid phosphatase type 2/haloperoxidase" evidence="2">
    <location>
        <begin position="100"/>
        <end position="212"/>
    </location>
</feature>
<keyword evidence="4" id="KW-1185">Reference proteome</keyword>
<feature type="transmembrane region" description="Helical" evidence="1">
    <location>
        <begin position="170"/>
        <end position="191"/>
    </location>
</feature>
<keyword evidence="3" id="KW-0378">Hydrolase</keyword>
<evidence type="ECO:0000313" key="3">
    <source>
        <dbReference type="EMBL" id="MBB3666977.1"/>
    </source>
</evidence>
<feature type="transmembrane region" description="Helical" evidence="1">
    <location>
        <begin position="69"/>
        <end position="93"/>
    </location>
</feature>
<dbReference type="PANTHER" id="PTHR14969">
    <property type="entry name" value="SPHINGOSINE-1-PHOSPHATE PHOSPHOHYDROLASE"/>
    <property type="match status" value="1"/>
</dbReference>
<feature type="transmembrane region" description="Helical" evidence="1">
    <location>
        <begin position="100"/>
        <end position="117"/>
    </location>
</feature>
<dbReference type="PANTHER" id="PTHR14969:SF13">
    <property type="entry name" value="AT30094P"/>
    <property type="match status" value="1"/>
</dbReference>
<keyword evidence="1" id="KW-0812">Transmembrane</keyword>
<dbReference type="CDD" id="cd03392">
    <property type="entry name" value="PAP2_like_2"/>
    <property type="match status" value="1"/>
</dbReference>
<keyword evidence="1" id="KW-1133">Transmembrane helix</keyword>
<sequence length="227" mass="24122">MGAPISDAARSEPMPRAAIIVALVLMAAFGLLALAVHHQWGPVESADQAVSHGLEEARSWWPQVVAAMHAVTHLGAPELWRTIHIVIVAVLLISRRIRSALFVAVTAGVGGAATTGLKHVVGRERPDWPDPVALADGFAFPSGHTTGTAIGISVLLTLLLPRLGGGWRRLLLVLGVVVILAVASSRVIIGVHWTSDVLGGLVFSAAWVLLMWTLFFPGRQAARRRHA</sequence>
<dbReference type="InterPro" id="IPR000326">
    <property type="entry name" value="PAP2/HPO"/>
</dbReference>
<evidence type="ECO:0000313" key="4">
    <source>
        <dbReference type="Proteomes" id="UP000547528"/>
    </source>
</evidence>
<name>A0A7W5XK09_9MICC</name>
<proteinExistence type="predicted"/>